<dbReference type="EMBL" id="BARS01003124">
    <property type="protein sequence ID" value="GAF77954.1"/>
    <property type="molecule type" value="Genomic_DNA"/>
</dbReference>
<comment type="caution">
    <text evidence="1">The sequence shown here is derived from an EMBL/GenBank/DDBJ whole genome shotgun (WGS) entry which is preliminary data.</text>
</comment>
<dbReference type="AlphaFoldDB" id="X0SAE1"/>
<name>X0SAE1_9ZZZZ</name>
<reference evidence="1" key="1">
    <citation type="journal article" date="2014" name="Front. Microbiol.">
        <title>High frequency of phylogenetically diverse reductive dehalogenase-homologous genes in deep subseafloor sedimentary metagenomes.</title>
        <authorList>
            <person name="Kawai M."/>
            <person name="Futagami T."/>
            <person name="Toyoda A."/>
            <person name="Takaki Y."/>
            <person name="Nishi S."/>
            <person name="Hori S."/>
            <person name="Arai W."/>
            <person name="Tsubouchi T."/>
            <person name="Morono Y."/>
            <person name="Uchiyama I."/>
            <person name="Ito T."/>
            <person name="Fujiyama A."/>
            <person name="Inagaki F."/>
            <person name="Takami H."/>
        </authorList>
    </citation>
    <scope>NUCLEOTIDE SEQUENCE</scope>
    <source>
        <strain evidence="1">Expedition CK06-06</strain>
    </source>
</reference>
<feature type="non-terminal residue" evidence="1">
    <location>
        <position position="1"/>
    </location>
</feature>
<protein>
    <submittedName>
        <fullName evidence="1">Uncharacterized protein</fullName>
    </submittedName>
</protein>
<sequence>VYNYKNLIPTVGWTMLANNLTDISPDNTPRINYVVLGIGVNAPANGDTTLQTEVYRNVVASQTNANNVAYVTGFFNATEDDDAYKEVGLFADAIDAADNGILFSRVAIDITKSNTETLTIDFTLTIN</sequence>
<gene>
    <name evidence="1" type="ORF">S01H1_06022</name>
</gene>
<proteinExistence type="predicted"/>
<organism evidence="1">
    <name type="scientific">marine sediment metagenome</name>
    <dbReference type="NCBI Taxonomy" id="412755"/>
    <lineage>
        <taxon>unclassified sequences</taxon>
        <taxon>metagenomes</taxon>
        <taxon>ecological metagenomes</taxon>
    </lineage>
</organism>
<evidence type="ECO:0000313" key="1">
    <source>
        <dbReference type="EMBL" id="GAF77954.1"/>
    </source>
</evidence>
<accession>X0SAE1</accession>